<organism evidence="2 3">
    <name type="scientific">Ficus carica</name>
    <name type="common">Common fig</name>
    <dbReference type="NCBI Taxonomy" id="3494"/>
    <lineage>
        <taxon>Eukaryota</taxon>
        <taxon>Viridiplantae</taxon>
        <taxon>Streptophyta</taxon>
        <taxon>Embryophyta</taxon>
        <taxon>Tracheophyta</taxon>
        <taxon>Spermatophyta</taxon>
        <taxon>Magnoliopsida</taxon>
        <taxon>eudicotyledons</taxon>
        <taxon>Gunneridae</taxon>
        <taxon>Pentapetalae</taxon>
        <taxon>rosids</taxon>
        <taxon>fabids</taxon>
        <taxon>Rosales</taxon>
        <taxon>Moraceae</taxon>
        <taxon>Ficeae</taxon>
        <taxon>Ficus</taxon>
    </lineage>
</organism>
<name>A0AA87Z0J7_FICCA</name>
<accession>A0AA87Z0J7</accession>
<dbReference type="AlphaFoldDB" id="A0AA87Z0J7"/>
<evidence type="ECO:0000256" key="1">
    <source>
        <dbReference type="SAM" id="MobiDB-lite"/>
    </source>
</evidence>
<feature type="compositionally biased region" description="Pro residues" evidence="1">
    <location>
        <begin position="86"/>
        <end position="96"/>
    </location>
</feature>
<evidence type="ECO:0000313" key="3">
    <source>
        <dbReference type="Proteomes" id="UP001187192"/>
    </source>
</evidence>
<feature type="compositionally biased region" description="Polar residues" evidence="1">
    <location>
        <begin position="112"/>
        <end position="121"/>
    </location>
</feature>
<proteinExistence type="predicted"/>
<gene>
    <name evidence="2" type="ORF">TIFTF001_042903</name>
</gene>
<feature type="region of interest" description="Disordered" evidence="1">
    <location>
        <begin position="1"/>
        <end position="36"/>
    </location>
</feature>
<reference evidence="2" key="1">
    <citation type="submission" date="2023-07" db="EMBL/GenBank/DDBJ databases">
        <title>draft genome sequence of fig (Ficus carica).</title>
        <authorList>
            <person name="Takahashi T."/>
            <person name="Nishimura K."/>
        </authorList>
    </citation>
    <scope>NUCLEOTIDE SEQUENCE</scope>
</reference>
<dbReference type="Proteomes" id="UP001187192">
    <property type="component" value="Unassembled WGS sequence"/>
</dbReference>
<comment type="caution">
    <text evidence="2">The sequence shown here is derived from an EMBL/GenBank/DDBJ whole genome shotgun (WGS) entry which is preliminary data.</text>
</comment>
<sequence length="169" mass="17969">MRSDDELLDSRSPEVADRHACLLRQPPPQQNGVKDDLKSMLRNPAKERLVDGEVVAVLEDDLQHHSTAVAQSTANPIRVIPAQITPSPPANPPSHPVIPAQTSSPALPPRARNSSSISGQIFSRPVSSAKQPSSSSSWPSAISGRNPSSSSSWLSASSGPRIQPRIQPA</sequence>
<protein>
    <submittedName>
        <fullName evidence="2">Uncharacterized protein</fullName>
    </submittedName>
</protein>
<feature type="compositionally biased region" description="Low complexity" evidence="1">
    <location>
        <begin position="123"/>
        <end position="158"/>
    </location>
</feature>
<dbReference type="EMBL" id="BTGU01002532">
    <property type="protein sequence ID" value="GMN19666.1"/>
    <property type="molecule type" value="Genomic_DNA"/>
</dbReference>
<keyword evidence="3" id="KW-1185">Reference proteome</keyword>
<feature type="region of interest" description="Disordered" evidence="1">
    <location>
        <begin position="82"/>
        <end position="169"/>
    </location>
</feature>
<feature type="compositionally biased region" description="Basic and acidic residues" evidence="1">
    <location>
        <begin position="1"/>
        <end position="20"/>
    </location>
</feature>
<evidence type="ECO:0000313" key="2">
    <source>
        <dbReference type="EMBL" id="GMN19666.1"/>
    </source>
</evidence>